<protein>
    <recommendedName>
        <fullName evidence="7">Deoxyribose-phosphate aldolase</fullName>
        <shortName evidence="7">DERA</shortName>
        <ecNumber evidence="7">4.1.2.4</ecNumber>
    </recommendedName>
    <alternativeName>
        <fullName evidence="7">2-deoxy-D-ribose 5-phosphate aldolase</fullName>
    </alternativeName>
    <alternativeName>
        <fullName evidence="7">Phosphodeoxyriboaldolase</fullName>
        <shortName evidence="7">Deoxyriboaldolase</shortName>
    </alternativeName>
</protein>
<reference evidence="8" key="1">
    <citation type="submission" date="2021-02" db="EMBL/GenBank/DDBJ databases">
        <title>Fulvivirga sp. S481 isolated from sea water.</title>
        <authorList>
            <person name="Bae S.S."/>
            <person name="Baek K."/>
        </authorList>
    </citation>
    <scope>NUCLEOTIDE SEQUENCE</scope>
    <source>
        <strain evidence="8">S481</strain>
    </source>
</reference>
<feature type="active site" description="Proton donor/acceptor" evidence="7">
    <location>
        <position position="182"/>
    </location>
</feature>
<dbReference type="GO" id="GO:0006018">
    <property type="term" value="P:2-deoxyribose 1-phosphate catabolic process"/>
    <property type="evidence" value="ECO:0007669"/>
    <property type="project" value="UniProtKB-UniRule"/>
</dbReference>
<comment type="function">
    <text evidence="6 7">Catalyzes a reversible aldol reaction between acetaldehyde and D-glyceraldehyde 3-phosphate to generate 2-deoxy-D-ribose 5-phosphate.</text>
</comment>
<dbReference type="Proteomes" id="UP000662783">
    <property type="component" value="Chromosome"/>
</dbReference>
<dbReference type="AlphaFoldDB" id="A0A975A1L6"/>
<evidence type="ECO:0000256" key="3">
    <source>
        <dbReference type="ARBA" id="ARBA00023239"/>
    </source>
</evidence>
<dbReference type="HAMAP" id="MF_00114">
    <property type="entry name" value="DeoC_type1"/>
    <property type="match status" value="1"/>
</dbReference>
<dbReference type="Gene3D" id="3.20.20.70">
    <property type="entry name" value="Aldolase class I"/>
    <property type="match status" value="1"/>
</dbReference>
<dbReference type="NCBIfam" id="TIGR00126">
    <property type="entry name" value="deoC"/>
    <property type="match status" value="1"/>
</dbReference>
<evidence type="ECO:0000256" key="4">
    <source>
        <dbReference type="ARBA" id="ARBA00023270"/>
    </source>
</evidence>
<comment type="similarity">
    <text evidence="1 7">Belongs to the DeoC/FbaB aldolase family. DeoC type 1 subfamily.</text>
</comment>
<evidence type="ECO:0000313" key="8">
    <source>
        <dbReference type="EMBL" id="QSE98559.1"/>
    </source>
</evidence>
<keyword evidence="4 7" id="KW-0704">Schiff base</keyword>
<feature type="active site" description="Schiff-base intermediate with acetaldehyde" evidence="7">
    <location>
        <position position="153"/>
    </location>
</feature>
<dbReference type="GO" id="GO:0009264">
    <property type="term" value="P:deoxyribonucleotide catabolic process"/>
    <property type="evidence" value="ECO:0007669"/>
    <property type="project" value="UniProtKB-UniRule"/>
</dbReference>
<name>A0A975A1L6_9BACT</name>
<accession>A0A975A1L6</accession>
<dbReference type="SUPFAM" id="SSF51569">
    <property type="entry name" value="Aldolase"/>
    <property type="match status" value="1"/>
</dbReference>
<keyword evidence="9" id="KW-1185">Reference proteome</keyword>
<evidence type="ECO:0000256" key="1">
    <source>
        <dbReference type="ARBA" id="ARBA00010936"/>
    </source>
</evidence>
<proteinExistence type="inferred from homology"/>
<dbReference type="InterPro" id="IPR028581">
    <property type="entry name" value="DeoC_typeI"/>
</dbReference>
<dbReference type="InterPro" id="IPR011343">
    <property type="entry name" value="DeoC"/>
</dbReference>
<dbReference type="EC" id="4.1.2.4" evidence="7"/>
<dbReference type="SMART" id="SM01133">
    <property type="entry name" value="DeoC"/>
    <property type="match status" value="1"/>
</dbReference>
<comment type="catalytic activity">
    <reaction evidence="5 7">
        <text>2-deoxy-D-ribose 5-phosphate = D-glyceraldehyde 3-phosphate + acetaldehyde</text>
        <dbReference type="Rhea" id="RHEA:12821"/>
        <dbReference type="ChEBI" id="CHEBI:15343"/>
        <dbReference type="ChEBI" id="CHEBI:59776"/>
        <dbReference type="ChEBI" id="CHEBI:62877"/>
        <dbReference type="EC" id="4.1.2.4"/>
    </reaction>
</comment>
<dbReference type="InterPro" id="IPR013785">
    <property type="entry name" value="Aldolase_TIM"/>
</dbReference>
<organism evidence="8 9">
    <name type="scientific">Fulvivirga lutea</name>
    <dbReference type="NCBI Taxonomy" id="2810512"/>
    <lineage>
        <taxon>Bacteria</taxon>
        <taxon>Pseudomonadati</taxon>
        <taxon>Bacteroidota</taxon>
        <taxon>Cytophagia</taxon>
        <taxon>Cytophagales</taxon>
        <taxon>Fulvivirgaceae</taxon>
        <taxon>Fulvivirga</taxon>
    </lineage>
</organism>
<dbReference type="GO" id="GO:0004139">
    <property type="term" value="F:deoxyribose-phosphate aldolase activity"/>
    <property type="evidence" value="ECO:0007669"/>
    <property type="project" value="UniProtKB-UniRule"/>
</dbReference>
<keyword evidence="3 7" id="KW-0456">Lyase</keyword>
<dbReference type="PIRSF" id="PIRSF001357">
    <property type="entry name" value="DeoC"/>
    <property type="match status" value="1"/>
</dbReference>
<evidence type="ECO:0000256" key="2">
    <source>
        <dbReference type="ARBA" id="ARBA00022490"/>
    </source>
</evidence>
<evidence type="ECO:0000313" key="9">
    <source>
        <dbReference type="Proteomes" id="UP000662783"/>
    </source>
</evidence>
<evidence type="ECO:0000256" key="7">
    <source>
        <dbReference type="HAMAP-Rule" id="MF_00114"/>
    </source>
</evidence>
<dbReference type="GO" id="GO:0005737">
    <property type="term" value="C:cytoplasm"/>
    <property type="evidence" value="ECO:0007669"/>
    <property type="project" value="UniProtKB-SubCell"/>
</dbReference>
<dbReference type="GO" id="GO:0016052">
    <property type="term" value="P:carbohydrate catabolic process"/>
    <property type="evidence" value="ECO:0007669"/>
    <property type="project" value="TreeGrafter"/>
</dbReference>
<dbReference type="EMBL" id="CP070608">
    <property type="protein sequence ID" value="QSE98559.1"/>
    <property type="molecule type" value="Genomic_DNA"/>
</dbReference>
<comment type="subcellular location">
    <subcellularLocation>
        <location evidence="7">Cytoplasm</location>
    </subcellularLocation>
</comment>
<dbReference type="RefSeq" id="WP_205723073.1">
    <property type="nucleotide sequence ID" value="NZ_CP070608.1"/>
</dbReference>
<evidence type="ECO:0000256" key="5">
    <source>
        <dbReference type="ARBA" id="ARBA00048791"/>
    </source>
</evidence>
<evidence type="ECO:0000256" key="6">
    <source>
        <dbReference type="ARBA" id="ARBA00056337"/>
    </source>
</evidence>
<feature type="active site" description="Proton donor/acceptor" evidence="7">
    <location>
        <position position="90"/>
    </location>
</feature>
<sequence>MNNLNRFIEHTNLKPTITGKDVDTLIKEAKEFGFVGACVPPFWVKRASREIGDADVQLVTVIGFPLGYNMTETKVEEMKLAMRDGADELDLVMNVSAIKDGMPWPKIEFAKCSKLAHEEGKILKVIIETAYLNDDEIKIACKLCADAGVDYVKTSTGFAGEGAKEDHVKLMRSVLPSSVGIKASGGIKTLDQTLALIKAGADRIGTSSGVDIMQELKNN</sequence>
<dbReference type="FunFam" id="3.20.20.70:FF:000044">
    <property type="entry name" value="Deoxyribose-phosphate aldolase"/>
    <property type="match status" value="1"/>
</dbReference>
<dbReference type="PANTHER" id="PTHR10889">
    <property type="entry name" value="DEOXYRIBOSE-PHOSPHATE ALDOLASE"/>
    <property type="match status" value="1"/>
</dbReference>
<keyword evidence="2 7" id="KW-0963">Cytoplasm</keyword>
<comment type="pathway">
    <text evidence="7">Carbohydrate degradation; 2-deoxy-D-ribose 1-phosphate degradation; D-glyceraldehyde 3-phosphate and acetaldehyde from 2-deoxy-alpha-D-ribose 1-phosphate: step 2/2.</text>
</comment>
<dbReference type="InterPro" id="IPR002915">
    <property type="entry name" value="DeoC/FbaB/LacD_aldolase"/>
</dbReference>
<dbReference type="CDD" id="cd00959">
    <property type="entry name" value="DeoC"/>
    <property type="match status" value="1"/>
</dbReference>
<dbReference type="Pfam" id="PF01791">
    <property type="entry name" value="DeoC"/>
    <property type="match status" value="1"/>
</dbReference>
<gene>
    <name evidence="7 8" type="primary">deoC</name>
    <name evidence="8" type="ORF">JR347_05620</name>
</gene>
<dbReference type="PANTHER" id="PTHR10889:SF1">
    <property type="entry name" value="DEOXYRIBOSE-PHOSPHATE ALDOLASE"/>
    <property type="match status" value="1"/>
</dbReference>
<dbReference type="KEGG" id="fuv:JR347_05620"/>